<dbReference type="PANTHER" id="PTHR33376">
    <property type="match status" value="1"/>
</dbReference>
<proteinExistence type="predicted"/>
<dbReference type="NCBIfam" id="NF037995">
    <property type="entry name" value="TRAP_S1"/>
    <property type="match status" value="1"/>
</dbReference>
<sequence>MKKMLGGFVLTAISLAFAGMAGAETLRFATTLPESDNPETHAMRAFKQYVDFHSSGEVEVQLLHGGVGGDREILENVRNNIFQMTATTDGALASFYPKVQAFSIPYLFPSTRVAVTFMNESAIMKDFVSDVEDTAGLRIVGFAADGFRNFVNNVRPIKTPADVGGLKLRSMESPVMIALMKSLGAAPTPIPFPESAMAIRQGVVDGGENPPSTIINGGWAEVVKYMSMDEHIFSAVFVYANPDFLDGLSDQARAAVIDGVQLYEAIMLAEKGVGYLDDTQRIRDMGVDVHVSSPAEKAQFRDVTQQPVLDFLSENLGADYVESFVASVRDIEKEIYAKGESR</sequence>
<dbReference type="RefSeq" id="WP_095623092.1">
    <property type="nucleotide sequence ID" value="NZ_NSKB01000010.1"/>
</dbReference>
<feature type="chain" id="PRO_5012674578" evidence="2">
    <location>
        <begin position="19"/>
        <end position="342"/>
    </location>
</feature>
<organism evidence="3 4">
    <name type="scientific">Halomonas salipaludis</name>
    <dbReference type="NCBI Taxonomy" id="2032625"/>
    <lineage>
        <taxon>Bacteria</taxon>
        <taxon>Pseudomonadati</taxon>
        <taxon>Pseudomonadota</taxon>
        <taxon>Gammaproteobacteria</taxon>
        <taxon>Oceanospirillales</taxon>
        <taxon>Halomonadaceae</taxon>
        <taxon>Halomonas</taxon>
    </lineage>
</organism>
<evidence type="ECO:0000313" key="3">
    <source>
        <dbReference type="EMBL" id="PAU74587.1"/>
    </source>
</evidence>
<dbReference type="GO" id="GO:0055085">
    <property type="term" value="P:transmembrane transport"/>
    <property type="evidence" value="ECO:0007669"/>
    <property type="project" value="InterPro"/>
</dbReference>
<dbReference type="Gene3D" id="3.40.190.170">
    <property type="entry name" value="Bacterial extracellular solute-binding protein, family 7"/>
    <property type="match status" value="1"/>
</dbReference>
<reference evidence="3 4" key="1">
    <citation type="submission" date="2017-08" db="EMBL/GenBank/DDBJ databases">
        <title>Halomonas alkalisoli sp. nov., isolated from saline alkaline soil.</title>
        <authorList>
            <person name="Wang D."/>
            <person name="Zhang G."/>
        </authorList>
    </citation>
    <scope>NUCLEOTIDE SEQUENCE [LARGE SCALE GENOMIC DNA]</scope>
    <source>
        <strain evidence="3 4">WRN001</strain>
    </source>
</reference>
<evidence type="ECO:0000256" key="1">
    <source>
        <dbReference type="ARBA" id="ARBA00022729"/>
    </source>
</evidence>
<dbReference type="Pfam" id="PF03480">
    <property type="entry name" value="DctP"/>
    <property type="match status" value="1"/>
</dbReference>
<name>A0A2A2EQE8_9GAMM</name>
<dbReference type="OrthoDB" id="9771186at2"/>
<keyword evidence="4" id="KW-1185">Reference proteome</keyword>
<keyword evidence="1 2" id="KW-0732">Signal</keyword>
<feature type="signal peptide" evidence="2">
    <location>
        <begin position="1"/>
        <end position="18"/>
    </location>
</feature>
<accession>A0A2A2EQE8</accession>
<comment type="caution">
    <text evidence="3">The sequence shown here is derived from an EMBL/GenBank/DDBJ whole genome shotgun (WGS) entry which is preliminary data.</text>
</comment>
<dbReference type="InterPro" id="IPR038404">
    <property type="entry name" value="TRAP_DctP_sf"/>
</dbReference>
<evidence type="ECO:0000313" key="4">
    <source>
        <dbReference type="Proteomes" id="UP000217771"/>
    </source>
</evidence>
<dbReference type="Proteomes" id="UP000217771">
    <property type="component" value="Unassembled WGS sequence"/>
</dbReference>
<dbReference type="AlphaFoldDB" id="A0A2A2EQE8"/>
<dbReference type="InterPro" id="IPR018389">
    <property type="entry name" value="DctP_fam"/>
</dbReference>
<gene>
    <name evidence="3" type="ORF">CK498_22465</name>
</gene>
<protein>
    <submittedName>
        <fullName evidence="3">Uncharacterized protein</fullName>
    </submittedName>
</protein>
<dbReference type="PANTHER" id="PTHR33376:SF4">
    <property type="entry name" value="SIALIC ACID-BINDING PERIPLASMIC PROTEIN SIAP"/>
    <property type="match status" value="1"/>
</dbReference>
<dbReference type="EMBL" id="NSKB01000010">
    <property type="protein sequence ID" value="PAU74587.1"/>
    <property type="molecule type" value="Genomic_DNA"/>
</dbReference>
<evidence type="ECO:0000256" key="2">
    <source>
        <dbReference type="SAM" id="SignalP"/>
    </source>
</evidence>